<dbReference type="EMBL" id="VSSQ01001497">
    <property type="protein sequence ID" value="MPM08853.1"/>
    <property type="molecule type" value="Genomic_DNA"/>
</dbReference>
<dbReference type="Pfam" id="PF18290">
    <property type="entry name" value="Nudix_hydro"/>
    <property type="match status" value="1"/>
</dbReference>
<dbReference type="InterPro" id="IPR015797">
    <property type="entry name" value="NUDIX_hydrolase-like_dom_sf"/>
</dbReference>
<reference evidence="3" key="1">
    <citation type="submission" date="2019-08" db="EMBL/GenBank/DDBJ databases">
        <authorList>
            <person name="Kucharzyk K."/>
            <person name="Murdoch R.W."/>
            <person name="Higgins S."/>
            <person name="Loffler F."/>
        </authorList>
    </citation>
    <scope>NUCLEOTIDE SEQUENCE</scope>
</reference>
<evidence type="ECO:0000313" key="3">
    <source>
        <dbReference type="EMBL" id="MPM08853.1"/>
    </source>
</evidence>
<protein>
    <recommendedName>
        <fullName evidence="2">Nudix hydrolase domain-containing protein</fullName>
    </recommendedName>
</protein>
<dbReference type="GO" id="GO:0051287">
    <property type="term" value="F:NAD binding"/>
    <property type="evidence" value="ECO:0007669"/>
    <property type="project" value="TreeGrafter"/>
</dbReference>
<dbReference type="GO" id="GO:0035529">
    <property type="term" value="F:NADH pyrophosphatase activity"/>
    <property type="evidence" value="ECO:0007669"/>
    <property type="project" value="TreeGrafter"/>
</dbReference>
<dbReference type="Gene3D" id="3.40.630.30">
    <property type="match status" value="1"/>
</dbReference>
<evidence type="ECO:0000259" key="2">
    <source>
        <dbReference type="PROSITE" id="PS51462"/>
    </source>
</evidence>
<dbReference type="InterPro" id="IPR040618">
    <property type="entry name" value="Pre-Nudix"/>
</dbReference>
<dbReference type="InterPro" id="IPR020476">
    <property type="entry name" value="Nudix_hydrolase"/>
</dbReference>
<dbReference type="SUPFAM" id="SSF55811">
    <property type="entry name" value="Nudix"/>
    <property type="match status" value="1"/>
</dbReference>
<dbReference type="InterPro" id="IPR020084">
    <property type="entry name" value="NUDIX_hydrolase_CS"/>
</dbReference>
<accession>A0A644X3H9</accession>
<dbReference type="InterPro" id="IPR000086">
    <property type="entry name" value="NUDIX_hydrolase_dom"/>
</dbReference>
<dbReference type="PROSITE" id="PS51462">
    <property type="entry name" value="NUDIX"/>
    <property type="match status" value="1"/>
</dbReference>
<comment type="caution">
    <text evidence="3">The sequence shown here is derived from an EMBL/GenBank/DDBJ whole genome shotgun (WGS) entry which is preliminary data.</text>
</comment>
<dbReference type="PROSITE" id="PS00893">
    <property type="entry name" value="NUDIX_BOX"/>
    <property type="match status" value="1"/>
</dbReference>
<dbReference type="PRINTS" id="PR00502">
    <property type="entry name" value="NUDIXFAMILY"/>
</dbReference>
<dbReference type="PANTHER" id="PTHR13994:SF13">
    <property type="entry name" value="FI03680P"/>
    <property type="match status" value="1"/>
</dbReference>
<name>A0A644X3H9_9ZZZZ</name>
<proteinExistence type="predicted"/>
<feature type="domain" description="Nudix hydrolase" evidence="2">
    <location>
        <begin position="90"/>
        <end position="192"/>
    </location>
</feature>
<dbReference type="Gene3D" id="3.90.79.10">
    <property type="entry name" value="Nucleoside Triphosphate Pyrophosphohydrolase"/>
    <property type="match status" value="1"/>
</dbReference>
<dbReference type="PANTHER" id="PTHR13994">
    <property type="entry name" value="NUDIX HYDROLASE RELATED"/>
    <property type="match status" value="1"/>
</dbReference>
<evidence type="ECO:0000256" key="1">
    <source>
        <dbReference type="ARBA" id="ARBA00022801"/>
    </source>
</evidence>
<sequence>MIRISENQYNGIIVDHASLPEDITEFKSEITQLLASIDDKNLMWIKIPIKKAALIPVLTTYGFEFHHCDERNLMLVKKINPEAFVPATKNYIVGVGAIVFHEQKLLVIKDRFSNGYKLPGGHIEKNELIKEALTREVFEETGIDIRFESIMNIGHFHNGQFGESNLYLVCTAQALSYEIKYMITQRFSTQSG</sequence>
<gene>
    <name evidence="3" type="ORF">SDC9_55169</name>
</gene>
<keyword evidence="1" id="KW-0378">Hydrolase</keyword>
<dbReference type="InterPro" id="IPR003293">
    <property type="entry name" value="Nudix_hydrolase6-like"/>
</dbReference>
<dbReference type="GO" id="GO:0047631">
    <property type="term" value="F:ADP-ribose diphosphatase activity"/>
    <property type="evidence" value="ECO:0007669"/>
    <property type="project" value="TreeGrafter"/>
</dbReference>
<dbReference type="AlphaFoldDB" id="A0A644X3H9"/>
<dbReference type="Pfam" id="PF00293">
    <property type="entry name" value="NUDIX"/>
    <property type="match status" value="1"/>
</dbReference>
<organism evidence="3">
    <name type="scientific">bioreactor metagenome</name>
    <dbReference type="NCBI Taxonomy" id="1076179"/>
    <lineage>
        <taxon>unclassified sequences</taxon>
        <taxon>metagenomes</taxon>
        <taxon>ecological metagenomes</taxon>
    </lineage>
</organism>